<dbReference type="AlphaFoldDB" id="A0A897NN39"/>
<sequence>MATLTERSDADGSDLDRRAIRRAMQRRACEIERRELDRAITRLESKRNLTDEQRAVLAETAAAIAAGVLAGPDAVLAESELDDLQTVHTLLTDENRGTDVST</sequence>
<accession>A0A897NN39</accession>
<dbReference type="RefSeq" id="WP_229122071.1">
    <property type="nucleotide sequence ID" value="NZ_CP064791.1"/>
</dbReference>
<proteinExistence type="predicted"/>
<evidence type="ECO:0008006" key="4">
    <source>
        <dbReference type="Google" id="ProtNLM"/>
    </source>
</evidence>
<name>A0A897NN39_9EURY</name>
<protein>
    <recommendedName>
        <fullName evidence="4">Tetrapyrrole biosynthesis glutamyl-tRNA reductase dimerisation domain-containing protein</fullName>
    </recommendedName>
</protein>
<dbReference type="GeneID" id="68857221"/>
<feature type="coiled-coil region" evidence="1">
    <location>
        <begin position="26"/>
        <end position="53"/>
    </location>
</feature>
<dbReference type="Proteomes" id="UP000663292">
    <property type="component" value="Chromosome"/>
</dbReference>
<keyword evidence="3" id="KW-1185">Reference proteome</keyword>
<gene>
    <name evidence="2" type="ORF">HSEST_0581</name>
</gene>
<organism evidence="2 3">
    <name type="scientific">Halapricum desulfuricans</name>
    <dbReference type="NCBI Taxonomy" id="2841257"/>
    <lineage>
        <taxon>Archaea</taxon>
        <taxon>Methanobacteriati</taxon>
        <taxon>Methanobacteriota</taxon>
        <taxon>Stenosarchaea group</taxon>
        <taxon>Halobacteria</taxon>
        <taxon>Halobacteriales</taxon>
        <taxon>Haloarculaceae</taxon>
        <taxon>Halapricum</taxon>
    </lineage>
</organism>
<evidence type="ECO:0000256" key="1">
    <source>
        <dbReference type="SAM" id="Coils"/>
    </source>
</evidence>
<keyword evidence="1" id="KW-0175">Coiled coil</keyword>
<dbReference type="EMBL" id="CP064791">
    <property type="protein sequence ID" value="QSG14128.1"/>
    <property type="molecule type" value="Genomic_DNA"/>
</dbReference>
<evidence type="ECO:0000313" key="2">
    <source>
        <dbReference type="EMBL" id="QSG14128.1"/>
    </source>
</evidence>
<reference evidence="2 3" key="1">
    <citation type="submission" date="2020-11" db="EMBL/GenBank/DDBJ databases">
        <title>Carbohydrate-dependent, anaerobic sulfur respiration: A novel catabolism in halophilic archaea.</title>
        <authorList>
            <person name="Sorokin D.Y."/>
            <person name="Messina E."/>
            <person name="Smedile F."/>
            <person name="La Cono V."/>
            <person name="Hallsworth J.E."/>
            <person name="Yakimov M.M."/>
        </authorList>
    </citation>
    <scope>NUCLEOTIDE SEQUENCE [LARGE SCALE GENOMIC DNA]</scope>
    <source>
        <strain evidence="2 3">HSR-Est</strain>
    </source>
</reference>
<evidence type="ECO:0000313" key="3">
    <source>
        <dbReference type="Proteomes" id="UP000663292"/>
    </source>
</evidence>